<feature type="domain" description="Peptidase M16 C-terminal" evidence="15">
    <location>
        <begin position="169"/>
        <end position="314"/>
    </location>
</feature>
<keyword evidence="6" id="KW-0249">Electron transport</keyword>
<dbReference type="Pfam" id="PF05193">
    <property type="entry name" value="Peptidase_M16_C"/>
    <property type="match status" value="1"/>
</dbReference>
<comment type="subcellular location">
    <subcellularLocation>
        <location evidence="1">Mitochondrion inner membrane</location>
        <topology evidence="1">Peripheral membrane protein</topology>
        <orientation evidence="1">Matrix side</orientation>
    </subcellularLocation>
</comment>
<evidence type="ECO:0000256" key="12">
    <source>
        <dbReference type="ARBA" id="ARBA00041778"/>
    </source>
</evidence>
<evidence type="ECO:0000259" key="14">
    <source>
        <dbReference type="Pfam" id="PF00675"/>
    </source>
</evidence>
<keyword evidence="17" id="KW-1185">Reference proteome</keyword>
<proteinExistence type="inferred from homology"/>
<keyword evidence="4" id="KW-0999">Mitochondrion inner membrane</keyword>
<keyword evidence="7" id="KW-0496">Mitochondrion</keyword>
<dbReference type="GO" id="GO:0005743">
    <property type="term" value="C:mitochondrial inner membrane"/>
    <property type="evidence" value="ECO:0007669"/>
    <property type="project" value="UniProtKB-SubCell"/>
</dbReference>
<evidence type="ECO:0000256" key="10">
    <source>
        <dbReference type="ARBA" id="ARBA00040751"/>
    </source>
</evidence>
<evidence type="ECO:0000256" key="4">
    <source>
        <dbReference type="ARBA" id="ARBA00022792"/>
    </source>
</evidence>
<gene>
    <name evidence="16" type="ORF">DAKH74_045570</name>
</gene>
<dbReference type="PANTHER" id="PTHR11851:SF209">
    <property type="entry name" value="CYTOCHROME B-C1 COMPLEX SUBUNIT 2, MITOCHONDRIAL"/>
    <property type="match status" value="1"/>
</dbReference>
<keyword evidence="8" id="KW-0472">Membrane</keyword>
<evidence type="ECO:0000256" key="7">
    <source>
        <dbReference type="ARBA" id="ARBA00023128"/>
    </source>
</evidence>
<evidence type="ECO:0000256" key="1">
    <source>
        <dbReference type="ARBA" id="ARBA00004443"/>
    </source>
</evidence>
<sequence>MLSAARTLPQRAVRRYTVVASAAAAAAPTATLAVRVHGGARYADKDGLAHLLSRFNFQSTGDKSALRLVRESELLGGALRSSVDREYITLQATFLKESLPYYVNAIASVLYKTSFKPHELVESVGPAAAYDLAVATSDPVKVAEDALYAATYRSAGLGRPVLFDGVEQVTLDDIKQYANKVYTQENIEIFATGVEERDLKRFVGESLINTLPKGSAIKEAAAPKAFAGEVRVRAHGPNVAAVAIPAESAAQIPELQVLKAYLASPLYANADALERVAFDSFSGTHGLLSMYVKGADASAVSANIKKVVADLKAGLDIAPAKELAQVDAALAAQQSAVPVEQLALDKVAKFKLGKFAYSAVGDVTQLPYRDEL</sequence>
<dbReference type="InterPro" id="IPR011765">
    <property type="entry name" value="Pept_M16_N"/>
</dbReference>
<keyword evidence="5" id="KW-0809">Transit peptide</keyword>
<dbReference type="SUPFAM" id="SSF63411">
    <property type="entry name" value="LuxS/MPP-like metallohydrolase"/>
    <property type="match status" value="2"/>
</dbReference>
<name>A0AAV5S4G2_MAUHU</name>
<dbReference type="Proteomes" id="UP001377567">
    <property type="component" value="Unassembled WGS sequence"/>
</dbReference>
<organism evidence="16 17">
    <name type="scientific">Maudiozyma humilis</name>
    <name type="common">Sour dough yeast</name>
    <name type="synonym">Kazachstania humilis</name>
    <dbReference type="NCBI Taxonomy" id="51915"/>
    <lineage>
        <taxon>Eukaryota</taxon>
        <taxon>Fungi</taxon>
        <taxon>Dikarya</taxon>
        <taxon>Ascomycota</taxon>
        <taxon>Saccharomycotina</taxon>
        <taxon>Saccharomycetes</taxon>
        <taxon>Saccharomycetales</taxon>
        <taxon>Saccharomycetaceae</taxon>
        <taxon>Maudiozyma</taxon>
    </lineage>
</organism>
<comment type="caution">
    <text evidence="16">The sequence shown here is derived from an EMBL/GenBank/DDBJ whole genome shotgun (WGS) entry which is preliminary data.</text>
</comment>
<dbReference type="InterPro" id="IPR011249">
    <property type="entry name" value="Metalloenz_LuxS/M16"/>
</dbReference>
<evidence type="ECO:0000313" key="17">
    <source>
        <dbReference type="Proteomes" id="UP001377567"/>
    </source>
</evidence>
<dbReference type="FunFam" id="3.30.830.10:FF:000021">
    <property type="entry name" value="Cytochrome b-c1 complex subunit 2"/>
    <property type="match status" value="1"/>
</dbReference>
<dbReference type="InterPro" id="IPR050361">
    <property type="entry name" value="MPP/UQCRC_Complex"/>
</dbReference>
<dbReference type="PANTHER" id="PTHR11851">
    <property type="entry name" value="METALLOPROTEASE"/>
    <property type="match status" value="1"/>
</dbReference>
<feature type="domain" description="Peptidase M16 N-terminal" evidence="14">
    <location>
        <begin position="18"/>
        <end position="162"/>
    </location>
</feature>
<evidence type="ECO:0000256" key="8">
    <source>
        <dbReference type="ARBA" id="ARBA00023136"/>
    </source>
</evidence>
<keyword evidence="2" id="KW-0813">Transport</keyword>
<comment type="similarity">
    <text evidence="9">Belongs to the peptidase M16 family. UQCRC2/QCR2 subfamily.</text>
</comment>
<accession>A0AAV5S4G2</accession>
<evidence type="ECO:0000259" key="15">
    <source>
        <dbReference type="Pfam" id="PF05193"/>
    </source>
</evidence>
<evidence type="ECO:0000313" key="16">
    <source>
        <dbReference type="EMBL" id="GMM57941.1"/>
    </source>
</evidence>
<dbReference type="GO" id="GO:0046872">
    <property type="term" value="F:metal ion binding"/>
    <property type="evidence" value="ECO:0007669"/>
    <property type="project" value="InterPro"/>
</dbReference>
<evidence type="ECO:0000256" key="9">
    <source>
        <dbReference type="ARBA" id="ARBA00038146"/>
    </source>
</evidence>
<dbReference type="Pfam" id="PF00675">
    <property type="entry name" value="Peptidase_M16"/>
    <property type="match status" value="1"/>
</dbReference>
<evidence type="ECO:0000256" key="3">
    <source>
        <dbReference type="ARBA" id="ARBA00022660"/>
    </source>
</evidence>
<evidence type="ECO:0000256" key="11">
    <source>
        <dbReference type="ARBA" id="ARBA00041372"/>
    </source>
</evidence>
<dbReference type="EMBL" id="BTGD01000018">
    <property type="protein sequence ID" value="GMM57941.1"/>
    <property type="molecule type" value="Genomic_DNA"/>
</dbReference>
<reference evidence="16 17" key="1">
    <citation type="journal article" date="2023" name="Elife">
        <title>Identification of key yeast species and microbe-microbe interactions impacting larval growth of Drosophila in the wild.</title>
        <authorList>
            <person name="Mure A."/>
            <person name="Sugiura Y."/>
            <person name="Maeda R."/>
            <person name="Honda K."/>
            <person name="Sakurai N."/>
            <person name="Takahashi Y."/>
            <person name="Watada M."/>
            <person name="Katoh T."/>
            <person name="Gotoh A."/>
            <person name="Gotoh Y."/>
            <person name="Taniguchi I."/>
            <person name="Nakamura K."/>
            <person name="Hayashi T."/>
            <person name="Katayama T."/>
            <person name="Uemura T."/>
            <person name="Hattori Y."/>
        </authorList>
    </citation>
    <scope>NUCLEOTIDE SEQUENCE [LARGE SCALE GENOMIC DNA]</scope>
    <source>
        <strain evidence="16 17">KH-74</strain>
    </source>
</reference>
<dbReference type="AlphaFoldDB" id="A0AAV5S4G2"/>
<dbReference type="InterPro" id="IPR007863">
    <property type="entry name" value="Peptidase_M16_C"/>
</dbReference>
<protein>
    <recommendedName>
        <fullName evidence="10">Cytochrome b-c1 complex subunit 2, mitochondrial</fullName>
    </recommendedName>
    <alternativeName>
        <fullName evidence="12">Complex III subunit 2</fullName>
    </alternativeName>
    <alternativeName>
        <fullName evidence="11">Core protein II</fullName>
    </alternativeName>
    <alternativeName>
        <fullName evidence="13">Ubiquinol-cytochrome-c reductase complex core protein 2</fullName>
    </alternativeName>
</protein>
<evidence type="ECO:0000256" key="13">
    <source>
        <dbReference type="ARBA" id="ARBA00042707"/>
    </source>
</evidence>
<evidence type="ECO:0000256" key="5">
    <source>
        <dbReference type="ARBA" id="ARBA00022946"/>
    </source>
</evidence>
<keyword evidence="3" id="KW-0679">Respiratory chain</keyword>
<dbReference type="Gene3D" id="3.30.830.10">
    <property type="entry name" value="Metalloenzyme, LuxS/M16 peptidase-like"/>
    <property type="match status" value="2"/>
</dbReference>
<evidence type="ECO:0000256" key="6">
    <source>
        <dbReference type="ARBA" id="ARBA00022982"/>
    </source>
</evidence>
<evidence type="ECO:0000256" key="2">
    <source>
        <dbReference type="ARBA" id="ARBA00022448"/>
    </source>
</evidence>